<evidence type="ECO:0008006" key="3">
    <source>
        <dbReference type="Google" id="ProtNLM"/>
    </source>
</evidence>
<organism evidence="1 2">
    <name type="scientific">Aduncisulcus paluster</name>
    <dbReference type="NCBI Taxonomy" id="2918883"/>
    <lineage>
        <taxon>Eukaryota</taxon>
        <taxon>Metamonada</taxon>
        <taxon>Carpediemonas-like organisms</taxon>
        <taxon>Aduncisulcus</taxon>
    </lineage>
</organism>
<reference evidence="1" key="1">
    <citation type="submission" date="2022-03" db="EMBL/GenBank/DDBJ databases">
        <title>Draft genome sequence of Aduncisulcus paluster, a free-living microaerophilic Fornicata.</title>
        <authorList>
            <person name="Yuyama I."/>
            <person name="Kume K."/>
            <person name="Tamura T."/>
            <person name="Inagaki Y."/>
            <person name="Hashimoto T."/>
        </authorList>
    </citation>
    <scope>NUCLEOTIDE SEQUENCE</scope>
    <source>
        <strain evidence="1">NY0171</strain>
    </source>
</reference>
<accession>A0ABQ5K936</accession>
<dbReference type="Proteomes" id="UP001057375">
    <property type="component" value="Unassembled WGS sequence"/>
</dbReference>
<sequence>MDYHTRFIKALVETLGHYIPRSIAIDSTPENADCFYQALLVAMGFDQALLPHLAPALKARTVLNMFLTHRLSTEELKTELLPSSLAHNAHYMQAACDMGVCIWFLSLEDKHLAIYNSPADGLARRVYMGWHEKHVRPVFFKRALPVGQMAAKGW</sequence>
<evidence type="ECO:0000313" key="2">
    <source>
        <dbReference type="Proteomes" id="UP001057375"/>
    </source>
</evidence>
<comment type="caution">
    <text evidence="1">The sequence shown here is derived from an EMBL/GenBank/DDBJ whole genome shotgun (WGS) entry which is preliminary data.</text>
</comment>
<dbReference type="EMBL" id="BQXS01000297">
    <property type="protein sequence ID" value="GKT28452.1"/>
    <property type="molecule type" value="Genomic_DNA"/>
</dbReference>
<gene>
    <name evidence="1" type="ORF">ADUPG1_000656</name>
</gene>
<evidence type="ECO:0000313" key="1">
    <source>
        <dbReference type="EMBL" id="GKT28452.1"/>
    </source>
</evidence>
<proteinExistence type="predicted"/>
<name>A0ABQ5K936_9EUKA</name>
<feature type="non-terminal residue" evidence="1">
    <location>
        <position position="154"/>
    </location>
</feature>
<keyword evidence="2" id="KW-1185">Reference proteome</keyword>
<protein>
    <recommendedName>
        <fullName evidence="3">OTU domain-containing protein</fullName>
    </recommendedName>
</protein>